<name>A0A839SJW0_9SPHI</name>
<keyword evidence="3" id="KW-1185">Reference proteome</keyword>
<accession>A0A839SJW0</accession>
<dbReference type="InterPro" id="IPR008969">
    <property type="entry name" value="CarboxyPept-like_regulatory"/>
</dbReference>
<organism evidence="2 3">
    <name type="scientific">Mucilaginibacter gotjawali</name>
    <dbReference type="NCBI Taxonomy" id="1550579"/>
    <lineage>
        <taxon>Bacteria</taxon>
        <taxon>Pseudomonadati</taxon>
        <taxon>Bacteroidota</taxon>
        <taxon>Sphingobacteriia</taxon>
        <taxon>Sphingobacteriales</taxon>
        <taxon>Sphingobacteriaceae</taxon>
        <taxon>Mucilaginibacter</taxon>
    </lineage>
</organism>
<dbReference type="Gene3D" id="2.60.40.1120">
    <property type="entry name" value="Carboxypeptidase-like, regulatory domain"/>
    <property type="match status" value="1"/>
</dbReference>
<dbReference type="Pfam" id="PF13620">
    <property type="entry name" value="CarboxypepD_reg"/>
    <property type="match status" value="1"/>
</dbReference>
<dbReference type="AlphaFoldDB" id="A0A839SJW0"/>
<feature type="chain" id="PRO_5033067215" description="Cna protein B-type domain protein" evidence="1">
    <location>
        <begin position="20"/>
        <end position="809"/>
    </location>
</feature>
<feature type="signal peptide" evidence="1">
    <location>
        <begin position="1"/>
        <end position="19"/>
    </location>
</feature>
<evidence type="ECO:0000313" key="2">
    <source>
        <dbReference type="EMBL" id="MBB3056777.1"/>
    </source>
</evidence>
<proteinExistence type="predicted"/>
<dbReference type="SUPFAM" id="SSF49464">
    <property type="entry name" value="Carboxypeptidase regulatory domain-like"/>
    <property type="match status" value="1"/>
</dbReference>
<protein>
    <recommendedName>
        <fullName evidence="4">Cna protein B-type domain protein</fullName>
    </recommendedName>
</protein>
<comment type="caution">
    <text evidence="2">The sequence shown here is derived from an EMBL/GenBank/DDBJ whole genome shotgun (WGS) entry which is preliminary data.</text>
</comment>
<sequence length="809" mass="92190">MRIACISILVVIFSLKVSAQSAGLSGIISDDKGNHITFVSVWVDSIHKGTFTNEEGAYRLNLDPGIYTVDFRSPGFLPLVKTINIERSPVTLDIQLSRVAGTNLSVDNADAIISQVIARQNIPGKPAAYSGTLYSRELQRLTAVPKKLIKNIVAYQMHMSPDRKGIINFSESLASFKIPSKNYDGSQITAGIITKNSRDIFNFNKVPELHIDFYQNNLYLNGFNEHAFISPLSARAIKYYRYKLIAQFTDHSYLIDKISVSPMRKDEHLFSGTIYIVDKEWLLYAAELRLSLDAHIDFIDSVSIHQQYVPVADGNWLTQAMQFNYYGNFLGFKYSGLLLHVYQDIHPDTLKKESDVAKFYYPVKDYRKDNRFWEQNRPLILTHGEEKLYTMGKPAAGFQPNTALTDSLQRENNRFRLLPYLLWGYTISNYNNSTSISIPSPFNTFFYNTVEGWGADFKVKYTHIYERQKNLSIIPNIRYGFADHQFNANVLANYVYNSFRKANVYMRAGTDFLDLNNTGSLSLFLNSLSTLYFGNNYLKLYQSRFVMAGTSGEIANGVLLNGEFEYANRNSLFNTTTHTFNRDSVAITSNNPIDPNSKTPLFPHYRALTLRGSVTFTFNQQYAITPEGKFILAPKYPILRLNYRKGIPAFGSVADYDMVSADVFMNGLKMGIYGYSAFLFSAGKFLNTRNLYYPDYYHFHGGQSFFYDASSGGFHFLNYYTYSTDKAFFEAHAEHNFTGILFSRVPLIKKLHLEEIIGGSYLAQGTLPAYQEVYVGVKRTLIRLDYGLAFGKFTKLIQGFRLTYNFPGL</sequence>
<gene>
    <name evidence="2" type="ORF">FHS11_003203</name>
</gene>
<dbReference type="OrthoDB" id="983143at2"/>
<evidence type="ECO:0000313" key="3">
    <source>
        <dbReference type="Proteomes" id="UP000539265"/>
    </source>
</evidence>
<dbReference type="Pfam" id="PF18939">
    <property type="entry name" value="DUF5686"/>
    <property type="match status" value="1"/>
</dbReference>
<evidence type="ECO:0008006" key="4">
    <source>
        <dbReference type="Google" id="ProtNLM"/>
    </source>
</evidence>
<keyword evidence="1" id="KW-0732">Signal</keyword>
<dbReference type="Proteomes" id="UP000539265">
    <property type="component" value="Unassembled WGS sequence"/>
</dbReference>
<dbReference type="InterPro" id="IPR043741">
    <property type="entry name" value="DUF5686"/>
</dbReference>
<reference evidence="2" key="1">
    <citation type="submission" date="2020-08" db="EMBL/GenBank/DDBJ databases">
        <title>Genomic Encyclopedia of Type Strains, Phase III (KMG-III): the genomes of soil and plant-associated and newly described type strains.</title>
        <authorList>
            <person name="Whitman W."/>
        </authorList>
    </citation>
    <scope>NUCLEOTIDE SEQUENCE [LARGE SCALE GENOMIC DNA]</scope>
    <source>
        <strain evidence="2">CECT 8628</strain>
    </source>
</reference>
<evidence type="ECO:0000256" key="1">
    <source>
        <dbReference type="SAM" id="SignalP"/>
    </source>
</evidence>
<dbReference type="RefSeq" id="WP_096356022.1">
    <property type="nucleotide sequence ID" value="NZ_AP017313.1"/>
</dbReference>
<dbReference type="EMBL" id="JACHWX010000009">
    <property type="protein sequence ID" value="MBB3056777.1"/>
    <property type="molecule type" value="Genomic_DNA"/>
</dbReference>